<name>A0A4R1RVS1_HYDET</name>
<dbReference type="InterPro" id="IPR052977">
    <property type="entry name" value="Polyferredoxin-like_ET"/>
</dbReference>
<reference evidence="2 3" key="1">
    <citation type="submission" date="2019-03" db="EMBL/GenBank/DDBJ databases">
        <title>Genomic Encyclopedia of Type Strains, Phase IV (KMG-IV): sequencing the most valuable type-strain genomes for metagenomic binning, comparative biology and taxonomic classification.</title>
        <authorList>
            <person name="Goeker M."/>
        </authorList>
    </citation>
    <scope>NUCLEOTIDE SEQUENCE [LARGE SCALE GENOMIC DNA]</scope>
    <source>
        <strain evidence="2 3">LX-B</strain>
    </source>
</reference>
<dbReference type="EMBL" id="SLUN01000009">
    <property type="protein sequence ID" value="TCL70751.1"/>
    <property type="molecule type" value="Genomic_DNA"/>
</dbReference>
<protein>
    <submittedName>
        <fullName evidence="2">Coenzyme F420-reducing hydrogenase beta subunit</fullName>
    </submittedName>
</protein>
<organism evidence="2 3">
    <name type="scientific">Hydrogenispora ethanolica</name>
    <dbReference type="NCBI Taxonomy" id="1082276"/>
    <lineage>
        <taxon>Bacteria</taxon>
        <taxon>Bacillati</taxon>
        <taxon>Bacillota</taxon>
        <taxon>Hydrogenispora</taxon>
    </lineage>
</organism>
<proteinExistence type="predicted"/>
<sequence length="322" mass="37845">MIEEEKEYPKYYAVKHKEFSERIESRSGGFFSALSNYILEKKGIVYGCLLDSSFVAIHARATNKDECKLFRGSKYVQSNLKDVYKCVREDLSNNLFVLFSGTSCQIDGLKRYLNGIDLTKLLLVDIICQGVPSPLIWDEYKKSLKRRYGEDLIKVDFRDKKKYGWGAHVLSFTFGGKKVINSSKFADLFYSHFCIRPTCYYCPYKGEHRPSDISLADFWGIDKVIPSFNDDNGVSLVLINNEKGQLYFNLVNNQIEYVKTELAYCIQPPLVENFNIPNQRERFWEDYRKKGFDYVLKKYIKFNLKQRIKWEIKSLFRKKTQE</sequence>
<gene>
    <name evidence="2" type="ORF">EDC14_100968</name>
</gene>
<dbReference type="PANTHER" id="PTHR43193:SF2">
    <property type="entry name" value="POLYFERREDOXIN PROTEIN FWDF"/>
    <property type="match status" value="1"/>
</dbReference>
<accession>A0A4R1RVS1</accession>
<dbReference type="AlphaFoldDB" id="A0A4R1RVS1"/>
<evidence type="ECO:0000313" key="2">
    <source>
        <dbReference type="EMBL" id="TCL70751.1"/>
    </source>
</evidence>
<dbReference type="RefSeq" id="WP_132014029.1">
    <property type="nucleotide sequence ID" value="NZ_SLUN01000009.1"/>
</dbReference>
<comment type="caution">
    <text evidence="2">The sequence shown here is derived from an EMBL/GenBank/DDBJ whole genome shotgun (WGS) entry which is preliminary data.</text>
</comment>
<keyword evidence="3" id="KW-1185">Reference proteome</keyword>
<dbReference type="Pfam" id="PF04432">
    <property type="entry name" value="FrhB_FdhB_C"/>
    <property type="match status" value="1"/>
</dbReference>
<feature type="domain" description="Coenzyme F420 hydrogenase/dehydrogenase beta subunit C-terminal" evidence="1">
    <location>
        <begin position="97"/>
        <end position="254"/>
    </location>
</feature>
<dbReference type="OrthoDB" id="430408at2"/>
<dbReference type="InterPro" id="IPR007525">
    <property type="entry name" value="FrhB_FdhB_C"/>
</dbReference>
<dbReference type="Proteomes" id="UP000295008">
    <property type="component" value="Unassembled WGS sequence"/>
</dbReference>
<dbReference type="PANTHER" id="PTHR43193">
    <property type="match status" value="1"/>
</dbReference>
<evidence type="ECO:0000313" key="3">
    <source>
        <dbReference type="Proteomes" id="UP000295008"/>
    </source>
</evidence>
<evidence type="ECO:0000259" key="1">
    <source>
        <dbReference type="Pfam" id="PF04432"/>
    </source>
</evidence>